<evidence type="ECO:0000256" key="3">
    <source>
        <dbReference type="ARBA" id="ARBA00023125"/>
    </source>
</evidence>
<feature type="domain" description="MADS-box" evidence="7">
    <location>
        <begin position="5"/>
        <end position="65"/>
    </location>
</feature>
<dbReference type="GO" id="GO:0000978">
    <property type="term" value="F:RNA polymerase II cis-regulatory region sequence-specific DNA binding"/>
    <property type="evidence" value="ECO:0007669"/>
    <property type="project" value="TreeGrafter"/>
</dbReference>
<keyword evidence="5" id="KW-0539">Nucleus</keyword>
<evidence type="ECO:0000256" key="1">
    <source>
        <dbReference type="ARBA" id="ARBA00004123"/>
    </source>
</evidence>
<dbReference type="PRINTS" id="PR00404">
    <property type="entry name" value="MADSDOMAIN"/>
</dbReference>
<comment type="subcellular location">
    <subcellularLocation>
        <location evidence="1">Nucleus</location>
    </subcellularLocation>
</comment>
<gene>
    <name evidence="8" type="ORF">RJ641_013466</name>
</gene>
<dbReference type="InterPro" id="IPR002100">
    <property type="entry name" value="TF_MADSbox"/>
</dbReference>
<keyword evidence="3" id="KW-0238">DNA-binding</keyword>
<evidence type="ECO:0000313" key="8">
    <source>
        <dbReference type="EMBL" id="KAK6945922.1"/>
    </source>
</evidence>
<dbReference type="PANTHER" id="PTHR11945:SF769">
    <property type="entry name" value="AGAMOUS-LIKE MADS-BOX PROTEIN AGL62"/>
    <property type="match status" value="1"/>
</dbReference>
<dbReference type="EMBL" id="JBAMMX010000002">
    <property type="protein sequence ID" value="KAK6945922.1"/>
    <property type="molecule type" value="Genomic_DNA"/>
</dbReference>
<dbReference type="Pfam" id="PF00319">
    <property type="entry name" value="SRF-TF"/>
    <property type="match status" value="1"/>
</dbReference>
<sequence length="382" mass="43147">MKKTKGRQRIPIGKLENQCNLQVTFSKRRSGLFKNVRELCILTGAEAAVVVFSPGNKVYSFGHPFVENVVNRFLDQNPPMGPSSSQLIDFERDSNLRELNSQLERVLNHLDMEKRRGEELENAMRASQMRNWWEAPVEELSVEQLQILKTAMDSLKQEVEKDSRVQMEKAMNPFPYYAGMCAPVGNPSVAAGAGRNGNYYTGLGPRSVDAREGSGSNYYAGMGPRKVDAREGSGSNYYAGMVAPRGIRWVNAGEDRCVSLVVEPCIESGFDQGLNLMIQVKPLLPLYNEAKLAFYIYLWYPKVKGTTYVYNTFFRPYIASHEQDIDHHLSQLKIRTREIVNSYWQKATVQGQKLISEISEYVKSQVAASSSFSDQPPLDKDK</sequence>
<keyword evidence="9" id="KW-1185">Reference proteome</keyword>
<dbReference type="Gene3D" id="6.10.140.920">
    <property type="match status" value="1"/>
</dbReference>
<evidence type="ECO:0000256" key="2">
    <source>
        <dbReference type="ARBA" id="ARBA00023015"/>
    </source>
</evidence>
<keyword evidence="4" id="KW-0804">Transcription</keyword>
<evidence type="ECO:0000256" key="5">
    <source>
        <dbReference type="ARBA" id="ARBA00023242"/>
    </source>
</evidence>
<reference evidence="8 9" key="1">
    <citation type="submission" date="2023-12" db="EMBL/GenBank/DDBJ databases">
        <title>A high-quality genome assembly for Dillenia turbinata (Dilleniales).</title>
        <authorList>
            <person name="Chanderbali A."/>
        </authorList>
    </citation>
    <scope>NUCLEOTIDE SEQUENCE [LARGE SCALE GENOMIC DNA]</scope>
    <source>
        <strain evidence="8">LSX21</strain>
        <tissue evidence="8">Leaf</tissue>
    </source>
</reference>
<feature type="coiled-coil region" evidence="6">
    <location>
        <begin position="96"/>
        <end position="165"/>
    </location>
</feature>
<dbReference type="FunFam" id="3.40.1810.10:FF:000006">
    <property type="entry name" value="Agamous-like MADS-box protein AGL62"/>
    <property type="match status" value="1"/>
</dbReference>
<keyword evidence="2" id="KW-0805">Transcription regulation</keyword>
<name>A0AAN8WCR3_9MAGN</name>
<evidence type="ECO:0000256" key="4">
    <source>
        <dbReference type="ARBA" id="ARBA00023163"/>
    </source>
</evidence>
<protein>
    <submittedName>
        <fullName evidence="8">TB2/DP1/HVA22-related protein</fullName>
    </submittedName>
</protein>
<dbReference type="Pfam" id="PF03134">
    <property type="entry name" value="TB2_DP1_HVA22"/>
    <property type="match status" value="1"/>
</dbReference>
<evidence type="ECO:0000259" key="7">
    <source>
        <dbReference type="PROSITE" id="PS50066"/>
    </source>
</evidence>
<accession>A0AAN8WCR3</accession>
<dbReference type="SUPFAM" id="SSF55455">
    <property type="entry name" value="SRF-like"/>
    <property type="match status" value="1"/>
</dbReference>
<dbReference type="SMART" id="SM00432">
    <property type="entry name" value="MADS"/>
    <property type="match status" value="1"/>
</dbReference>
<dbReference type="PROSITE" id="PS50066">
    <property type="entry name" value="MADS_BOX_2"/>
    <property type="match status" value="1"/>
</dbReference>
<dbReference type="InterPro" id="IPR004345">
    <property type="entry name" value="TB2_DP1_HVA22"/>
</dbReference>
<dbReference type="GO" id="GO:0000981">
    <property type="term" value="F:DNA-binding transcription factor activity, RNA polymerase II-specific"/>
    <property type="evidence" value="ECO:0007669"/>
    <property type="project" value="TreeGrafter"/>
</dbReference>
<dbReference type="PANTHER" id="PTHR11945">
    <property type="entry name" value="MADS BOX PROTEIN"/>
    <property type="match status" value="1"/>
</dbReference>
<proteinExistence type="predicted"/>
<dbReference type="GO" id="GO:0046983">
    <property type="term" value="F:protein dimerization activity"/>
    <property type="evidence" value="ECO:0007669"/>
    <property type="project" value="InterPro"/>
</dbReference>
<dbReference type="GO" id="GO:0005634">
    <property type="term" value="C:nucleus"/>
    <property type="evidence" value="ECO:0007669"/>
    <property type="project" value="UniProtKB-SubCell"/>
</dbReference>
<dbReference type="InterPro" id="IPR036879">
    <property type="entry name" value="TF_MADSbox_sf"/>
</dbReference>
<organism evidence="8 9">
    <name type="scientific">Dillenia turbinata</name>
    <dbReference type="NCBI Taxonomy" id="194707"/>
    <lineage>
        <taxon>Eukaryota</taxon>
        <taxon>Viridiplantae</taxon>
        <taxon>Streptophyta</taxon>
        <taxon>Embryophyta</taxon>
        <taxon>Tracheophyta</taxon>
        <taxon>Spermatophyta</taxon>
        <taxon>Magnoliopsida</taxon>
        <taxon>eudicotyledons</taxon>
        <taxon>Gunneridae</taxon>
        <taxon>Pentapetalae</taxon>
        <taxon>Dilleniales</taxon>
        <taxon>Dilleniaceae</taxon>
        <taxon>Dillenia</taxon>
    </lineage>
</organism>
<dbReference type="Proteomes" id="UP001370490">
    <property type="component" value="Unassembled WGS sequence"/>
</dbReference>
<evidence type="ECO:0000313" key="9">
    <source>
        <dbReference type="Proteomes" id="UP001370490"/>
    </source>
</evidence>
<dbReference type="Gene3D" id="3.40.1810.10">
    <property type="entry name" value="Transcription factor, MADS-box"/>
    <property type="match status" value="1"/>
</dbReference>
<evidence type="ECO:0000256" key="6">
    <source>
        <dbReference type="SAM" id="Coils"/>
    </source>
</evidence>
<comment type="caution">
    <text evidence="8">The sequence shown here is derived from an EMBL/GenBank/DDBJ whole genome shotgun (WGS) entry which is preliminary data.</text>
</comment>
<dbReference type="AlphaFoldDB" id="A0AAN8WCR3"/>
<keyword evidence="6" id="KW-0175">Coiled coil</keyword>